<evidence type="ECO:0000256" key="4">
    <source>
        <dbReference type="ARBA" id="ARBA00022692"/>
    </source>
</evidence>
<evidence type="ECO:0000256" key="9">
    <source>
        <dbReference type="ARBA" id="ARBA00023098"/>
    </source>
</evidence>
<dbReference type="PANTHER" id="PTHR11351:SF31">
    <property type="entry name" value="DESATURASE 1, ISOFORM A-RELATED"/>
    <property type="match status" value="1"/>
</dbReference>
<comment type="caution">
    <text evidence="14">The sequence shown here is derived from an EMBL/GenBank/DDBJ whole genome shotgun (WGS) entry which is preliminary data.</text>
</comment>
<dbReference type="GO" id="GO:0016020">
    <property type="term" value="C:membrane"/>
    <property type="evidence" value="ECO:0007669"/>
    <property type="project" value="UniProtKB-SubCell"/>
</dbReference>
<dbReference type="Pfam" id="PF00487">
    <property type="entry name" value="FA_desaturase"/>
    <property type="match status" value="1"/>
</dbReference>
<gene>
    <name evidence="14" type="ORF">C9940_01825</name>
</gene>
<keyword evidence="4 12" id="KW-0812">Transmembrane</keyword>
<dbReference type="InterPro" id="IPR015876">
    <property type="entry name" value="Acyl-CoA_DS"/>
</dbReference>
<evidence type="ECO:0000256" key="1">
    <source>
        <dbReference type="ARBA" id="ARBA00004141"/>
    </source>
</evidence>
<keyword evidence="5" id="KW-0276">Fatty acid metabolism</keyword>
<feature type="transmembrane region" description="Helical" evidence="12">
    <location>
        <begin position="198"/>
        <end position="220"/>
    </location>
</feature>
<dbReference type="CDD" id="cd03505">
    <property type="entry name" value="Delta9-FADS-like"/>
    <property type="match status" value="1"/>
</dbReference>
<accession>A0A2T4CYE1</accession>
<sequence>MKSIRQWFDNGEAGLSVAELGDGETGVDWLRVIPFLFMHLACVSVIFVGISPIAVIVAVALYLIRMFAITAFYHRYFSHKSFKTSRTVQFIFAFIGATATQRGPLWWAAHHRQHHRHADQPADPHSPKQGLFWSHMGWFLSGKHYQADYSLVPDWKRFAELRWLDRYDLIAPVILAASLFITGVLLEKLAPGLGTNGWQMLVWGYFISTVVLLHATLLINSMAHRIGKKRYSTGDESRNNFVLALLTLGEGWHNNHHHYPASARQGFYWWEIDISYYLLKIMQKTGLIWDVRTVPLHKRESKKILSEAAV</sequence>
<keyword evidence="3" id="KW-0444">Lipid biosynthesis</keyword>
<feature type="transmembrane region" description="Helical" evidence="12">
    <location>
        <begin position="167"/>
        <end position="186"/>
    </location>
</feature>
<evidence type="ECO:0000256" key="10">
    <source>
        <dbReference type="ARBA" id="ARBA00023136"/>
    </source>
</evidence>
<feature type="transmembrane region" description="Helical" evidence="12">
    <location>
        <begin position="36"/>
        <end position="64"/>
    </location>
</feature>
<keyword evidence="10 12" id="KW-0472">Membrane</keyword>
<evidence type="ECO:0000256" key="7">
    <source>
        <dbReference type="ARBA" id="ARBA00023002"/>
    </source>
</evidence>
<evidence type="ECO:0000256" key="6">
    <source>
        <dbReference type="ARBA" id="ARBA00022989"/>
    </source>
</evidence>
<dbReference type="EMBL" id="PYVN01000011">
    <property type="protein sequence ID" value="PTB86581.1"/>
    <property type="molecule type" value="Genomic_DNA"/>
</dbReference>
<keyword evidence="8" id="KW-0408">Iron</keyword>
<proteinExistence type="inferred from homology"/>
<evidence type="ECO:0000256" key="8">
    <source>
        <dbReference type="ARBA" id="ARBA00023004"/>
    </source>
</evidence>
<evidence type="ECO:0000256" key="12">
    <source>
        <dbReference type="SAM" id="Phobius"/>
    </source>
</evidence>
<keyword evidence="9" id="KW-0443">Lipid metabolism</keyword>
<evidence type="ECO:0000256" key="11">
    <source>
        <dbReference type="ARBA" id="ARBA00023160"/>
    </source>
</evidence>
<dbReference type="GO" id="GO:0016717">
    <property type="term" value="F:oxidoreductase activity, acting on paired donors, with oxidation of a pair of donors resulting in the reduction of molecular oxygen to two molecules of water"/>
    <property type="evidence" value="ECO:0007669"/>
    <property type="project" value="InterPro"/>
</dbReference>
<dbReference type="PRINTS" id="PR00075">
    <property type="entry name" value="FACDDSATRASE"/>
</dbReference>
<evidence type="ECO:0000259" key="13">
    <source>
        <dbReference type="Pfam" id="PF00487"/>
    </source>
</evidence>
<dbReference type="GO" id="GO:0006633">
    <property type="term" value="P:fatty acid biosynthetic process"/>
    <property type="evidence" value="ECO:0007669"/>
    <property type="project" value="UniProtKB-KW"/>
</dbReference>
<evidence type="ECO:0000256" key="3">
    <source>
        <dbReference type="ARBA" id="ARBA00022516"/>
    </source>
</evidence>
<keyword evidence="6 12" id="KW-1133">Transmembrane helix</keyword>
<feature type="domain" description="Fatty acid desaturase" evidence="13">
    <location>
        <begin position="53"/>
        <end position="271"/>
    </location>
</feature>
<name>A0A2T4CYE1_9GAMM</name>
<keyword evidence="11" id="KW-0275">Fatty acid biosynthesis</keyword>
<organism evidence="14">
    <name type="scientific">Pseudidiomarina aestuarii</name>
    <dbReference type="NCBI Taxonomy" id="624146"/>
    <lineage>
        <taxon>Bacteria</taxon>
        <taxon>Pseudomonadati</taxon>
        <taxon>Pseudomonadota</taxon>
        <taxon>Gammaproteobacteria</taxon>
        <taxon>Alteromonadales</taxon>
        <taxon>Idiomarinaceae</taxon>
        <taxon>Pseudidiomarina</taxon>
    </lineage>
</organism>
<comment type="similarity">
    <text evidence="2">Belongs to the fatty acid desaturase type 2 family.</text>
</comment>
<evidence type="ECO:0000256" key="2">
    <source>
        <dbReference type="ARBA" id="ARBA00008749"/>
    </source>
</evidence>
<protein>
    <submittedName>
        <fullName evidence="14">Acyl-CoA desaturase</fullName>
    </submittedName>
</protein>
<dbReference type="AlphaFoldDB" id="A0A2T4CYE1"/>
<dbReference type="InterPro" id="IPR005804">
    <property type="entry name" value="FA_desaturase_dom"/>
</dbReference>
<evidence type="ECO:0000256" key="5">
    <source>
        <dbReference type="ARBA" id="ARBA00022832"/>
    </source>
</evidence>
<reference evidence="14" key="1">
    <citation type="submission" date="2018-03" db="EMBL/GenBank/DDBJ databases">
        <title>Cross-interface Injection: A General Nanoliter Liquid Handling Method Applied to Single Cells Genome Amplification Automated Nanoliter Liquid Handling Applied to Single Cell Multiple Displacement Amplification.</title>
        <authorList>
            <person name="Yun J."/>
            <person name="Xu P."/>
            <person name="Xu J."/>
            <person name="Dai X."/>
            <person name="Wang Y."/>
            <person name="Zheng X."/>
            <person name="Cao C."/>
            <person name="Yi Q."/>
            <person name="Zhu Y."/>
            <person name="Wang L."/>
            <person name="Dong Z."/>
            <person name="Huang Y."/>
            <person name="Huang L."/>
            <person name="Du W."/>
        </authorList>
    </citation>
    <scope>NUCLEOTIDE SEQUENCE [LARGE SCALE GENOMIC DNA]</scope>
    <source>
        <strain evidence="14">Z-D3-2</strain>
    </source>
</reference>
<dbReference type="PANTHER" id="PTHR11351">
    <property type="entry name" value="ACYL-COA DESATURASE"/>
    <property type="match status" value="1"/>
</dbReference>
<comment type="subcellular location">
    <subcellularLocation>
        <location evidence="1">Membrane</location>
        <topology evidence="1">Multi-pass membrane protein</topology>
    </subcellularLocation>
</comment>
<evidence type="ECO:0000313" key="14">
    <source>
        <dbReference type="EMBL" id="PTB86581.1"/>
    </source>
</evidence>
<keyword evidence="7" id="KW-0560">Oxidoreductase</keyword>